<gene>
    <name evidence="1" type="ORF">WMO41_05225</name>
</gene>
<dbReference type="Proteomes" id="UP001437460">
    <property type="component" value="Unassembled WGS sequence"/>
</dbReference>
<name>A0ABV1HJT5_9FIRM</name>
<protein>
    <submittedName>
        <fullName evidence="1">DUF3793 family protein</fullName>
    </submittedName>
</protein>
<evidence type="ECO:0000313" key="2">
    <source>
        <dbReference type="Proteomes" id="UP001437460"/>
    </source>
</evidence>
<dbReference type="InterPro" id="IPR024523">
    <property type="entry name" value="DUF3793"/>
</dbReference>
<sequence>MSAETMLHFLNHCTPEEKFGFRVVTQCAPVLKGVKISNLITMKPGGWRKIRAYLKKSRIICIPLYADAEKEVLFLYRYEQLERHLKNREVLEFLRSCGYDRFDVASVLARLRRRYQRYAGISEEFPHELGVLLGYPVGDVQGFIANRGENSLTSRYWKVYQNPKEAERIFDLYDRVKEQALREIMCGRTLAHVAVS</sequence>
<dbReference type="RefSeq" id="WP_349228853.1">
    <property type="nucleotide sequence ID" value="NZ_JBBMFJ010000007.1"/>
</dbReference>
<comment type="caution">
    <text evidence="1">The sequence shown here is derived from an EMBL/GenBank/DDBJ whole genome shotgun (WGS) entry which is preliminary data.</text>
</comment>
<reference evidence="1 2" key="1">
    <citation type="submission" date="2024-03" db="EMBL/GenBank/DDBJ databases">
        <title>Human intestinal bacterial collection.</title>
        <authorList>
            <person name="Pauvert C."/>
            <person name="Hitch T.C.A."/>
            <person name="Clavel T."/>
        </authorList>
    </citation>
    <scope>NUCLEOTIDE SEQUENCE [LARGE SCALE GENOMIC DNA]</scope>
    <source>
        <strain evidence="1 2">CLA-AP-H27</strain>
    </source>
</reference>
<organism evidence="1 2">
    <name type="scientific">Ventrimonas faecis</name>
    <dbReference type="NCBI Taxonomy" id="3133170"/>
    <lineage>
        <taxon>Bacteria</taxon>
        <taxon>Bacillati</taxon>
        <taxon>Bacillota</taxon>
        <taxon>Clostridia</taxon>
        <taxon>Lachnospirales</taxon>
        <taxon>Lachnospiraceae</taxon>
        <taxon>Ventrimonas</taxon>
    </lineage>
</organism>
<accession>A0ABV1HJT5</accession>
<dbReference type="Pfam" id="PF12672">
    <property type="entry name" value="DUF3793"/>
    <property type="match status" value="1"/>
</dbReference>
<dbReference type="EMBL" id="JBBMFJ010000007">
    <property type="protein sequence ID" value="MEQ2562563.1"/>
    <property type="molecule type" value="Genomic_DNA"/>
</dbReference>
<keyword evidence="2" id="KW-1185">Reference proteome</keyword>
<evidence type="ECO:0000313" key="1">
    <source>
        <dbReference type="EMBL" id="MEQ2562563.1"/>
    </source>
</evidence>
<proteinExistence type="predicted"/>